<name>A0A8D5G1A4_9PROT</name>
<dbReference type="KEGG" id="mpau:ZMTM_00790"/>
<dbReference type="Proteomes" id="UP000826722">
    <property type="component" value="Chromosome"/>
</dbReference>
<sequence>MFIIRTLFSLALITVVGCTSEKSVLETNLLEAAARSDSQKVTLDLSKLITAPIEKICIGGAYLLPDGLEKIAHRKISQEAMADKGEFVFWVFLANNKSIYLQLKSTKQLSYQSNLENTCTDSSILTIENHLIGFSETSK</sequence>
<keyword evidence="2" id="KW-1185">Reference proteome</keyword>
<accession>A0A8D5G1A4</accession>
<proteinExistence type="predicted"/>
<organism evidence="1 2">
    <name type="scientific">Methyloradius palustris</name>
    <dbReference type="NCBI Taxonomy" id="2778876"/>
    <lineage>
        <taxon>Bacteria</taxon>
        <taxon>Pseudomonadati</taxon>
        <taxon>Pseudomonadota</taxon>
        <taxon>Betaproteobacteria</taxon>
        <taxon>Nitrosomonadales</taxon>
        <taxon>Methylophilaceae</taxon>
        <taxon>Methyloradius</taxon>
    </lineage>
</organism>
<protein>
    <recommendedName>
        <fullName evidence="3">Lipoprotein</fullName>
    </recommendedName>
</protein>
<reference evidence="1" key="1">
    <citation type="journal article" date="2021" name="Arch. Microbiol.">
        <title>Methyloradius palustris gen. nov., sp. nov., a methanol-oxidizing bacterium isolated from snow.</title>
        <authorList>
            <person name="Miyadera T."/>
            <person name="Kojima H."/>
            <person name="Fukui M."/>
        </authorList>
    </citation>
    <scope>NUCLEOTIDE SEQUENCE</scope>
    <source>
        <strain evidence="1">Zm11</strain>
    </source>
</reference>
<dbReference type="EMBL" id="AP024110">
    <property type="protein sequence ID" value="BCM23820.1"/>
    <property type="molecule type" value="Genomic_DNA"/>
</dbReference>
<evidence type="ECO:0000313" key="2">
    <source>
        <dbReference type="Proteomes" id="UP000826722"/>
    </source>
</evidence>
<evidence type="ECO:0000313" key="1">
    <source>
        <dbReference type="EMBL" id="BCM23820.1"/>
    </source>
</evidence>
<evidence type="ECO:0008006" key="3">
    <source>
        <dbReference type="Google" id="ProtNLM"/>
    </source>
</evidence>
<gene>
    <name evidence="1" type="ORF">ZMTM_00790</name>
</gene>
<dbReference type="AlphaFoldDB" id="A0A8D5G1A4"/>
<dbReference type="PROSITE" id="PS51257">
    <property type="entry name" value="PROKAR_LIPOPROTEIN"/>
    <property type="match status" value="1"/>
</dbReference>
<dbReference type="RefSeq" id="WP_221764400.1">
    <property type="nucleotide sequence ID" value="NZ_AP024110.1"/>
</dbReference>